<dbReference type="Pfam" id="PF02470">
    <property type="entry name" value="MlaD"/>
    <property type="match status" value="1"/>
</dbReference>
<dbReference type="RefSeq" id="WP_354701202.1">
    <property type="nucleotide sequence ID" value="NZ_CP114014.1"/>
</dbReference>
<dbReference type="PROSITE" id="PS51257">
    <property type="entry name" value="PROKAR_LIPOPROTEIN"/>
    <property type="match status" value="1"/>
</dbReference>
<evidence type="ECO:0000313" key="2">
    <source>
        <dbReference type="EMBL" id="XAY04674.1"/>
    </source>
</evidence>
<proteinExistence type="predicted"/>
<dbReference type="InterPro" id="IPR052336">
    <property type="entry name" value="MlaD_Phospholipid_Transporter"/>
</dbReference>
<gene>
    <name evidence="2" type="ORF">DSM112329_01509</name>
</gene>
<feature type="domain" description="Mce/MlaD" evidence="1">
    <location>
        <begin position="41"/>
        <end position="120"/>
    </location>
</feature>
<evidence type="ECO:0000259" key="1">
    <source>
        <dbReference type="Pfam" id="PF02470"/>
    </source>
</evidence>
<dbReference type="PANTHER" id="PTHR33371:SF4">
    <property type="entry name" value="INTERMEMBRANE PHOSPHOLIPID TRANSPORT SYSTEM BINDING PROTEIN MLAD"/>
    <property type="match status" value="1"/>
</dbReference>
<accession>A0AAU7ATL0</accession>
<dbReference type="InterPro" id="IPR003399">
    <property type="entry name" value="Mce/MlaD"/>
</dbReference>
<name>A0AAU7ATL0_9ACTN</name>
<dbReference type="PANTHER" id="PTHR33371">
    <property type="entry name" value="INTERMEMBRANE PHOSPHOLIPID TRANSPORT SYSTEM BINDING PROTEIN MLAD-RELATED"/>
    <property type="match status" value="1"/>
</dbReference>
<dbReference type="KEGG" id="parq:DSM112329_01509"/>
<sequence length="513" mass="54994">MNKQPPTVGRVMVMVGFALSCFGLLLFLWVTFGGAVPLQPKGYRFQTSFGEATQLAKEADVRVSGVSVGKVKTIEPDKTNGRARTLIEIKPRYAPIAKDTRAILRQKTLLGETYVELTPGDGAKAGWVADGGTLPDGQIAPTVELDEIFRAFDPKTRAAFQSWMEQLAIGTKGRGRDINEALGNLAPFADDANTLLELLDTQSAAVRRLVRNTGTVVGALSEREGQLSSLITTSNAVFGTTARRNRELQDTFVALPTFAKEAKATIERLTTFARETNPLITQLRPAAREISPTLIDTSALAPDLKALFRDIDPLITTSKTGLPATEKFLDQLRPVLGELDPTLRQLNPILGFLGLYKDELNSFFANTVAATQATNQAPGEAKPVHYLRTTNPINLENLAVYANRLGSNRTNAFALPGMFRKLKDGLETYEDRQCGRGTLPSLGPVSAIANLLGGASLAKQLETVVGGVGAGVTTPAPKCIKQGKFTVNGKTSTFPQVTASGGAVARTARGRGK</sequence>
<reference evidence="2" key="1">
    <citation type="submission" date="2022-12" db="EMBL/GenBank/DDBJ databases">
        <title>Paraconexibacter alkalitolerans sp. nov. and Baekduia alba sp. nov., isolated from soil and emended description of the genera Paraconexibacter (Chun et al., 2020) and Baekduia (An et al., 2020).</title>
        <authorList>
            <person name="Vieira S."/>
            <person name="Huber K.J."/>
            <person name="Geppert A."/>
            <person name="Wolf J."/>
            <person name="Neumann-Schaal M."/>
            <person name="Muesken M."/>
            <person name="Overmann J."/>
        </authorList>
    </citation>
    <scope>NUCLEOTIDE SEQUENCE</scope>
    <source>
        <strain evidence="2">AEG42_29</strain>
    </source>
</reference>
<dbReference type="EMBL" id="CP114014">
    <property type="protein sequence ID" value="XAY04674.1"/>
    <property type="molecule type" value="Genomic_DNA"/>
</dbReference>
<dbReference type="AlphaFoldDB" id="A0AAU7ATL0"/>
<organism evidence="2">
    <name type="scientific">Paraconexibacter sp. AEG42_29</name>
    <dbReference type="NCBI Taxonomy" id="2997339"/>
    <lineage>
        <taxon>Bacteria</taxon>
        <taxon>Bacillati</taxon>
        <taxon>Actinomycetota</taxon>
        <taxon>Thermoleophilia</taxon>
        <taxon>Solirubrobacterales</taxon>
        <taxon>Paraconexibacteraceae</taxon>
        <taxon>Paraconexibacter</taxon>
    </lineage>
</organism>
<protein>
    <recommendedName>
        <fullName evidence="1">Mce/MlaD domain-containing protein</fullName>
    </recommendedName>
</protein>